<dbReference type="InterPro" id="IPR056223">
    <property type="entry name" value="PH_24"/>
</dbReference>
<feature type="region of interest" description="Disordered" evidence="1">
    <location>
        <begin position="127"/>
        <end position="501"/>
    </location>
</feature>
<feature type="compositionally biased region" description="Polar residues" evidence="1">
    <location>
        <begin position="1445"/>
        <end position="1460"/>
    </location>
</feature>
<feature type="compositionally biased region" description="Low complexity" evidence="1">
    <location>
        <begin position="1712"/>
        <end position="1721"/>
    </location>
</feature>
<keyword evidence="6" id="KW-1185">Reference proteome</keyword>
<feature type="compositionally biased region" description="Basic and acidic residues" evidence="1">
    <location>
        <begin position="616"/>
        <end position="626"/>
    </location>
</feature>
<feature type="compositionally biased region" description="Low complexity" evidence="1">
    <location>
        <begin position="760"/>
        <end position="779"/>
    </location>
</feature>
<reference evidence="5" key="2">
    <citation type="submission" date="2023-05" db="EMBL/GenBank/DDBJ databases">
        <authorList>
            <consortium name="Lawrence Berkeley National Laboratory"/>
            <person name="Steindorff A."/>
            <person name="Hensen N."/>
            <person name="Bonometti L."/>
            <person name="Westerberg I."/>
            <person name="Brannstrom I.O."/>
            <person name="Guillou S."/>
            <person name="Cros-Aarteil S."/>
            <person name="Calhoun S."/>
            <person name="Haridas S."/>
            <person name="Kuo A."/>
            <person name="Mondo S."/>
            <person name="Pangilinan J."/>
            <person name="Riley R."/>
            <person name="Labutti K."/>
            <person name="Andreopoulos B."/>
            <person name="Lipzen A."/>
            <person name="Chen C."/>
            <person name="Yanf M."/>
            <person name="Daum C."/>
            <person name="Ng V."/>
            <person name="Clum A."/>
            <person name="Ohm R."/>
            <person name="Martin F."/>
            <person name="Silar P."/>
            <person name="Natvig D."/>
            <person name="Lalanne C."/>
            <person name="Gautier V."/>
            <person name="Ament-Velasquez S.L."/>
            <person name="Kruys A."/>
            <person name="Hutchinson M.I."/>
            <person name="Powell A.J."/>
            <person name="Barry K."/>
            <person name="Miller A.N."/>
            <person name="Grigoriev I.V."/>
            <person name="Debuchy R."/>
            <person name="Gladieux P."/>
            <person name="Thoren M.H."/>
            <person name="Johannesson H."/>
        </authorList>
    </citation>
    <scope>NUCLEOTIDE SEQUENCE</scope>
    <source>
        <strain evidence="5">PSN293</strain>
    </source>
</reference>
<evidence type="ECO:0000313" key="5">
    <source>
        <dbReference type="EMBL" id="KAK4215952.1"/>
    </source>
</evidence>
<reference evidence="5" key="1">
    <citation type="journal article" date="2023" name="Mol. Phylogenet. Evol.">
        <title>Genome-scale phylogeny and comparative genomics of the fungal order Sordariales.</title>
        <authorList>
            <person name="Hensen N."/>
            <person name="Bonometti L."/>
            <person name="Westerberg I."/>
            <person name="Brannstrom I.O."/>
            <person name="Guillou S."/>
            <person name="Cros-Aarteil S."/>
            <person name="Calhoun S."/>
            <person name="Haridas S."/>
            <person name="Kuo A."/>
            <person name="Mondo S."/>
            <person name="Pangilinan J."/>
            <person name="Riley R."/>
            <person name="LaButti K."/>
            <person name="Andreopoulos B."/>
            <person name="Lipzen A."/>
            <person name="Chen C."/>
            <person name="Yan M."/>
            <person name="Daum C."/>
            <person name="Ng V."/>
            <person name="Clum A."/>
            <person name="Steindorff A."/>
            <person name="Ohm R.A."/>
            <person name="Martin F."/>
            <person name="Silar P."/>
            <person name="Natvig D.O."/>
            <person name="Lalanne C."/>
            <person name="Gautier V."/>
            <person name="Ament-Velasquez S.L."/>
            <person name="Kruys A."/>
            <person name="Hutchinson M.I."/>
            <person name="Powell A.J."/>
            <person name="Barry K."/>
            <person name="Miller A.N."/>
            <person name="Grigoriev I.V."/>
            <person name="Debuchy R."/>
            <person name="Gladieux P."/>
            <person name="Hiltunen Thoren M."/>
            <person name="Johannesson H."/>
        </authorList>
    </citation>
    <scope>NUCLEOTIDE SEQUENCE</scope>
    <source>
        <strain evidence="5">PSN293</strain>
    </source>
</reference>
<dbReference type="Pfam" id="PF24340">
    <property type="entry name" value="DH_2"/>
    <property type="match status" value="1"/>
</dbReference>
<feature type="compositionally biased region" description="Basic residues" evidence="1">
    <location>
        <begin position="437"/>
        <end position="448"/>
    </location>
</feature>
<feature type="region of interest" description="Disordered" evidence="1">
    <location>
        <begin position="1686"/>
        <end position="1756"/>
    </location>
</feature>
<feature type="compositionally biased region" description="Low complexity" evidence="1">
    <location>
        <begin position="450"/>
        <end position="472"/>
    </location>
</feature>
<accession>A0AAN6YGY3</accession>
<feature type="compositionally biased region" description="Gly residues" evidence="1">
    <location>
        <begin position="1701"/>
        <end position="1711"/>
    </location>
</feature>
<feature type="domain" description="PH" evidence="3">
    <location>
        <begin position="1102"/>
        <end position="1241"/>
    </location>
</feature>
<dbReference type="EMBL" id="MU858074">
    <property type="protein sequence ID" value="KAK4215952.1"/>
    <property type="molecule type" value="Genomic_DNA"/>
</dbReference>
<evidence type="ECO:0000259" key="2">
    <source>
        <dbReference type="Pfam" id="PF24340"/>
    </source>
</evidence>
<feature type="domain" description="PH" evidence="4">
    <location>
        <begin position="1469"/>
        <end position="1618"/>
    </location>
</feature>
<proteinExistence type="predicted"/>
<feature type="compositionally biased region" description="Basic and acidic residues" evidence="1">
    <location>
        <begin position="696"/>
        <end position="705"/>
    </location>
</feature>
<sequence>MSPPTSQENLTDQQETPAGKNGEPPATPGDRRHSMHAGATPKSAPATAGHSKKKPEPTLLADFLLGRPSPARKAAQRSGSKQRRKSVALDAAGVREELRQEMRAAAVRRLQQPGGVHARVKQWQKANVSAMKEQGGGIPAAEDVASEPTEVAAQIEAESVTEEDRVRIKLRQKAKKQKVKVDKEEAPEAAKEEEKEKEVPEEETKEPVKRPTERSKSPPKKRIVSDDNWMKRNRSRRSPPRAGISKGSPSQSPRPIPKDFLLRTARNPSPQDKVKSWAKNVQIPDPRPPRVKQYHHHESGETLTVEEAASKTAESEVKPELAPRPPQDDGIRVKPIKPRRPKVEADDGIRVRPIRTKEPAGDGIRVRPISSKLPDDGIRIRPGPVVPADEIKTRPTSSRRPSVERTTRMASTRRDRSPAERIEVIEESETEISTPTRRQRSSHRRPRRSPSPTVITQTETATDITQTETVTDSRITESDVLDSLSDQDRSDDGTSIPPTVLGNKSLAEIPVGFSAFSELDLPLGADARNVVKKPKAQRNPSFKAVPNVFKKVVSGAKEIIHDKVDPPKMATQNHPPSIESWLNGTVDPFVDGPSKPQPAEKEHSQATRKSSSPGPRQKERSHEARKSSSPGLGQKDVKEPLTPKGAENQENADPRVEDSDATARKEKLVITPTTGLKRSKATRSPSSPLKSSGKKPFREVLKEAFRGQSGGHKLPPTIYPSCEADKSDEEYYSEDDAWESSTPRKHGHDDAHRRPPSPDPSSDFTSTVDSTLSSLSTDSGAQRRRPPPTRGGNALSTIISENSSSMTESDTMSTISQTTVTQATAFTKSSGLSRGKSNKGGLKRRLTKHSDLVSVLSLPDDGQLLSPSRSKSIKSSRSLHRRPSRHDKGKVDDLLDEFADDEHFYLRELKTLVDGVVPVLLKQVVTGDASTKASLFGHSTYGDKKADPLAKSVVNMGVYLEKLLDYHRRAPLSELRHLLSWMEAVSPVYDKYLDVWRLGFQDLIINLAPMGPDDQDSLINALPRNEEGDVLGENGERVDVAYLLKRPLIRIKWMTKFLKAATVVAGTQEIQDILVIYEALQEKARKRHREETARMTDEDAINTDTTRARDLRNLAALDKVVIDPSRQVAAKDLFSMDLDHSSGQRLECQVELVHRDNIGIPSDRGDVLIREVGSTSRSWLLFPPVPMDKISARREAEYQLVVMIRGTHNGREWFELIKLTADNDEQIVDWLEILGTSPFPPIARPRTATARRDATPPRPGDIEIPVGESKLDLSLPALEKSSTPSRYHHRQASVPSTPTPATRHSAGYLVERATSWDSDRAQDEHLAVQEPTKAERAAPNSTPYREDGAPPPPVHRTLTQKSTKKQSPPPDLAPAAARVKRRTSSPLKHEYHPSDESSTSSGSSDGDYDSESSRSSSDELDDEDMPETIPGYSIKTPAPVLGTESAISDNSITPSHSASQIGGGDSSDEDPERDGQKFVASVSYWSNKKGTWKDISLDPTSVAVYPGCMEIRQLKEPVKQASPLQSSGTSEVDNRYKDAGAITPLVCLVLTPVVMIRRSTALDLEVRSRASHESRLKIDSGMFRFRAATQLEAQQLYEAVHRSRLNNARYIQLSEEARVRSFGQQMNNDANNENGDDNSSHRRSWFGRKNSYRASTRAPSVSQGSGSTSISANSFLKRLTGGGNGTFNIDKSTVDKSRPGSVGGGGGGGTGSLYTSSASSSSGGGGFSTPPRSISISLSGSGQSNSRWSNGLAKPWSPEPGQPLEIRCHFFVNNRWDDKGNCTLHIKRPTPGTHQELTLNHGMEKRVIVTTIPKKSMMGEEKEKPLILLDAVLGSKSFAMIGSRGVMCSVFENLRDEDGRVGVAPRSGALAGRVARWCFQCKNNLQAAWIIQVVTSEIPGLIF</sequence>
<organism evidence="5 6">
    <name type="scientific">Rhypophila decipiens</name>
    <dbReference type="NCBI Taxonomy" id="261697"/>
    <lineage>
        <taxon>Eukaryota</taxon>
        <taxon>Fungi</taxon>
        <taxon>Dikarya</taxon>
        <taxon>Ascomycota</taxon>
        <taxon>Pezizomycotina</taxon>
        <taxon>Sordariomycetes</taxon>
        <taxon>Sordariomycetidae</taxon>
        <taxon>Sordariales</taxon>
        <taxon>Naviculisporaceae</taxon>
        <taxon>Rhypophila</taxon>
    </lineage>
</organism>
<feature type="compositionally biased region" description="Basic and acidic residues" evidence="1">
    <location>
        <begin position="652"/>
        <end position="668"/>
    </location>
</feature>
<dbReference type="Pfam" id="PF24345">
    <property type="entry name" value="PH_24"/>
    <property type="match status" value="1"/>
</dbReference>
<dbReference type="InterPro" id="IPR056416">
    <property type="entry name" value="DH_2_fung"/>
</dbReference>
<feature type="compositionally biased region" description="Basic and acidic residues" evidence="1">
    <location>
        <begin position="179"/>
        <end position="198"/>
    </location>
</feature>
<feature type="compositionally biased region" description="Basic and acidic residues" evidence="1">
    <location>
        <begin position="313"/>
        <end position="332"/>
    </location>
</feature>
<feature type="compositionally biased region" description="Polar residues" evidence="1">
    <location>
        <begin position="1"/>
        <end position="16"/>
    </location>
</feature>
<feature type="domain" description="DBL homology" evidence="2">
    <location>
        <begin position="888"/>
        <end position="1088"/>
    </location>
</feature>
<feature type="compositionally biased region" description="Low complexity" evidence="1">
    <location>
        <begin position="1660"/>
        <end position="1670"/>
    </location>
</feature>
<feature type="compositionally biased region" description="Acidic residues" evidence="1">
    <location>
        <begin position="726"/>
        <end position="738"/>
    </location>
</feature>
<evidence type="ECO:0000313" key="6">
    <source>
        <dbReference type="Proteomes" id="UP001301769"/>
    </source>
</evidence>
<comment type="caution">
    <text evidence="5">The sequence shown here is derived from an EMBL/GenBank/DDBJ whole genome shotgun (WGS) entry which is preliminary data.</text>
</comment>
<feature type="compositionally biased region" description="Low complexity" evidence="1">
    <location>
        <begin position="1396"/>
        <end position="1405"/>
    </location>
</feature>
<feature type="compositionally biased region" description="Polar residues" evidence="1">
    <location>
        <begin position="1293"/>
        <end position="1302"/>
    </location>
</feature>
<feature type="compositionally biased region" description="Basic and acidic residues" evidence="1">
    <location>
        <begin position="401"/>
        <end position="424"/>
    </location>
</feature>
<name>A0AAN6YGY3_9PEZI</name>
<feature type="compositionally biased region" description="Basic residues" evidence="1">
    <location>
        <begin position="871"/>
        <end position="888"/>
    </location>
</feature>
<dbReference type="InterPro" id="IPR056222">
    <property type="entry name" value="PH_23"/>
</dbReference>
<feature type="compositionally biased region" description="Polar residues" evidence="1">
    <location>
        <begin position="570"/>
        <end position="583"/>
    </location>
</feature>
<evidence type="ECO:0000259" key="4">
    <source>
        <dbReference type="Pfam" id="PF24345"/>
    </source>
</evidence>
<feature type="compositionally biased region" description="Basic and acidic residues" evidence="1">
    <location>
        <begin position="1317"/>
        <end position="1336"/>
    </location>
</feature>
<gene>
    <name evidence="5" type="ORF">QBC37DRAFT_280569</name>
</gene>
<feature type="region of interest" description="Disordered" evidence="1">
    <location>
        <begin position="859"/>
        <end position="889"/>
    </location>
</feature>
<feature type="compositionally biased region" description="Low complexity" evidence="1">
    <location>
        <begin position="796"/>
        <end position="816"/>
    </location>
</feature>
<feature type="region of interest" description="Disordered" evidence="1">
    <location>
        <begin position="563"/>
        <end position="816"/>
    </location>
</feature>
<feature type="region of interest" description="Disordered" evidence="1">
    <location>
        <begin position="1241"/>
        <end position="1474"/>
    </location>
</feature>
<feature type="region of interest" description="Disordered" evidence="1">
    <location>
        <begin position="1649"/>
        <end position="1670"/>
    </location>
</feature>
<feature type="compositionally biased region" description="Low complexity" evidence="1">
    <location>
        <begin position="1728"/>
        <end position="1750"/>
    </location>
</feature>
<feature type="region of interest" description="Disordered" evidence="1">
    <location>
        <begin position="1"/>
        <end position="88"/>
    </location>
</feature>
<feature type="compositionally biased region" description="Basic and acidic residues" evidence="1">
    <location>
        <begin position="341"/>
        <end position="360"/>
    </location>
</feature>
<feature type="compositionally biased region" description="Basic and acidic residues" evidence="1">
    <location>
        <begin position="205"/>
        <end position="216"/>
    </location>
</feature>
<dbReference type="Pfam" id="PF24344">
    <property type="entry name" value="PH_23"/>
    <property type="match status" value="1"/>
</dbReference>
<protein>
    <submittedName>
        <fullName evidence="5">Uncharacterized protein</fullName>
    </submittedName>
</protein>
<feature type="region of interest" description="Disordered" evidence="1">
    <location>
        <begin position="826"/>
        <end position="845"/>
    </location>
</feature>
<dbReference type="Proteomes" id="UP001301769">
    <property type="component" value="Unassembled WGS sequence"/>
</dbReference>
<evidence type="ECO:0000256" key="1">
    <source>
        <dbReference type="SAM" id="MobiDB-lite"/>
    </source>
</evidence>
<feature type="compositionally biased region" description="Basic residues" evidence="1">
    <location>
        <begin position="168"/>
        <end position="178"/>
    </location>
</feature>
<evidence type="ECO:0000259" key="3">
    <source>
        <dbReference type="Pfam" id="PF24344"/>
    </source>
</evidence>